<dbReference type="EMBL" id="MH834619">
    <property type="protein sequence ID" value="AYN58504.1"/>
    <property type="molecule type" value="Genomic_DNA"/>
</dbReference>
<reference evidence="2" key="1">
    <citation type="submission" date="2018-09" db="EMBL/GenBank/DDBJ databases">
        <authorList>
            <person name="Rimple P.A."/>
            <person name="Stoner T.H."/>
            <person name="Garlena R.A."/>
            <person name="Russell D.A."/>
            <person name="Pope W.H."/>
            <person name="Jacobs-Sera D."/>
            <person name="Hatfull G.F."/>
        </authorList>
    </citation>
    <scope>NUCLEOTIDE SEQUENCE [LARGE SCALE GENOMIC DNA]</scope>
</reference>
<protein>
    <recommendedName>
        <fullName evidence="3">SsDNA binding protein</fullName>
    </recommendedName>
</protein>
<name>A0A3G2KHR1_9CAUD</name>
<accession>A0A3G2KHR1</accession>
<evidence type="ECO:0008006" key="3">
    <source>
        <dbReference type="Google" id="ProtNLM"/>
    </source>
</evidence>
<proteinExistence type="predicted"/>
<sequence length="263" mass="27932">MAGMATTPADLAITAVTAKGNEYRVAVYVDPFPGRKGAERIYDTCGKCAGTGVVNWGNVTFVAQGREDRHCFDCNGTGKTSRLVSSARATARRDAKAATLAAAADADAAADRVEWAARGYGDLLDAVDEALRGLRDGDPLRRQALAARERINLYAATEADAQAAQDVLDAVAAREAAKVPVVEGRYEIQGEVLTVKVQDGAYGSSLKMLVAVDGYKVWGTVPNDLYGVERGDKVAFTATVAKSDDDEAFGFYSRPTKARRLDG</sequence>
<evidence type="ECO:0000313" key="1">
    <source>
        <dbReference type="EMBL" id="AYN58504.1"/>
    </source>
</evidence>
<dbReference type="InterPro" id="IPR036410">
    <property type="entry name" value="HSP_DnaJ_Cys-rich_dom_sf"/>
</dbReference>
<organism evidence="1 2">
    <name type="scientific">Arthrobacter phage Maureen</name>
    <dbReference type="NCBI Taxonomy" id="2419961"/>
    <lineage>
        <taxon>Viruses</taxon>
        <taxon>Duplodnaviria</taxon>
        <taxon>Heunggongvirae</taxon>
        <taxon>Uroviricota</taxon>
        <taxon>Caudoviricetes</taxon>
        <taxon>Casidaviridae</taxon>
        <taxon>Liebevirus</taxon>
        <taxon>Liebevirus liebe</taxon>
        <taxon>Arthrobacter virus Liebe</taxon>
    </lineage>
</organism>
<dbReference type="Proteomes" id="UP000273822">
    <property type="component" value="Segment"/>
</dbReference>
<gene>
    <name evidence="1" type="primary">23</name>
    <name evidence="1" type="ORF">PBI_MAUREEN_23</name>
</gene>
<evidence type="ECO:0000313" key="2">
    <source>
        <dbReference type="Proteomes" id="UP000273822"/>
    </source>
</evidence>
<dbReference type="SUPFAM" id="SSF57938">
    <property type="entry name" value="DnaJ/Hsp40 cysteine-rich domain"/>
    <property type="match status" value="1"/>
</dbReference>